<reference evidence="9 10" key="1">
    <citation type="submission" date="2021-05" db="EMBL/GenBank/DDBJ databases">
        <title>Kineosporia and Streptomyces sp. nov. two new marine actinobacteria isolated from Coral.</title>
        <authorList>
            <person name="Buangrab K."/>
            <person name="Sutthacheep M."/>
            <person name="Yeemin T."/>
            <person name="Harunari E."/>
            <person name="Igarashi Y."/>
            <person name="Kanchanasin P."/>
            <person name="Tanasupawat S."/>
            <person name="Phongsopitanun W."/>
        </authorList>
    </citation>
    <scope>NUCLEOTIDE SEQUENCE [LARGE SCALE GENOMIC DNA]</scope>
    <source>
        <strain evidence="9 10">J2-2</strain>
    </source>
</reference>
<dbReference type="InterPro" id="IPR027417">
    <property type="entry name" value="P-loop_NTPase"/>
</dbReference>
<gene>
    <name evidence="9" type="ORF">KIH74_28100</name>
</gene>
<comment type="caution">
    <text evidence="9">The sequence shown here is derived from an EMBL/GenBank/DDBJ whole genome shotgun (WGS) entry which is preliminary data.</text>
</comment>
<evidence type="ECO:0000259" key="7">
    <source>
        <dbReference type="SMART" id="SM00862"/>
    </source>
</evidence>
<dbReference type="InterPro" id="IPR036388">
    <property type="entry name" value="WH-like_DNA-bd_sf"/>
</dbReference>
<name>A0ABS5TP01_9ACTN</name>
<dbReference type="PANTHER" id="PTHR35807">
    <property type="entry name" value="TRANSCRIPTIONAL REGULATOR REDD-RELATED"/>
    <property type="match status" value="1"/>
</dbReference>
<keyword evidence="10" id="KW-1185">Reference proteome</keyword>
<evidence type="ECO:0000256" key="3">
    <source>
        <dbReference type="ARBA" id="ARBA00023125"/>
    </source>
</evidence>
<feature type="domain" description="Bacterial transcriptional activator" evidence="8">
    <location>
        <begin position="124"/>
        <end position="271"/>
    </location>
</feature>
<dbReference type="SUPFAM" id="SSF48452">
    <property type="entry name" value="TPR-like"/>
    <property type="match status" value="2"/>
</dbReference>
<proteinExistence type="inferred from homology"/>
<evidence type="ECO:0000256" key="5">
    <source>
        <dbReference type="SAM" id="Coils"/>
    </source>
</evidence>
<keyword evidence="2" id="KW-0805">Transcription regulation</keyword>
<dbReference type="InterPro" id="IPR051677">
    <property type="entry name" value="AfsR-DnrI-RedD_regulator"/>
</dbReference>
<evidence type="ECO:0000256" key="2">
    <source>
        <dbReference type="ARBA" id="ARBA00023015"/>
    </source>
</evidence>
<dbReference type="PRINTS" id="PR00364">
    <property type="entry name" value="DISEASERSIST"/>
</dbReference>
<evidence type="ECO:0000313" key="9">
    <source>
        <dbReference type="EMBL" id="MBT0772837.1"/>
    </source>
</evidence>
<dbReference type="EMBL" id="JAHBAY010000014">
    <property type="protein sequence ID" value="MBT0772837.1"/>
    <property type="molecule type" value="Genomic_DNA"/>
</dbReference>
<dbReference type="PANTHER" id="PTHR35807:SF1">
    <property type="entry name" value="TRANSCRIPTIONAL REGULATOR REDD"/>
    <property type="match status" value="1"/>
</dbReference>
<feature type="coiled-coil region" evidence="5">
    <location>
        <begin position="227"/>
        <end position="254"/>
    </location>
</feature>
<dbReference type="InterPro" id="IPR041664">
    <property type="entry name" value="AAA_16"/>
</dbReference>
<dbReference type="Pfam" id="PF03704">
    <property type="entry name" value="BTAD"/>
    <property type="match status" value="1"/>
</dbReference>
<protein>
    <recommendedName>
        <fullName evidence="11">DNA-binding SARP family transcriptional activator</fullName>
    </recommendedName>
</protein>
<keyword evidence="4" id="KW-0804">Transcription</keyword>
<feature type="region of interest" description="Disordered" evidence="6">
    <location>
        <begin position="1"/>
        <end position="26"/>
    </location>
</feature>
<evidence type="ECO:0000259" key="8">
    <source>
        <dbReference type="SMART" id="SM01043"/>
    </source>
</evidence>
<dbReference type="InterPro" id="IPR016032">
    <property type="entry name" value="Sig_transdc_resp-reg_C-effctor"/>
</dbReference>
<evidence type="ECO:0000313" key="10">
    <source>
        <dbReference type="Proteomes" id="UP001197247"/>
    </source>
</evidence>
<dbReference type="SMART" id="SM00862">
    <property type="entry name" value="Trans_reg_C"/>
    <property type="match status" value="1"/>
</dbReference>
<dbReference type="InterPro" id="IPR001867">
    <property type="entry name" value="OmpR/PhoB-type_DNA-bd"/>
</dbReference>
<dbReference type="InterPro" id="IPR011990">
    <property type="entry name" value="TPR-like_helical_dom_sf"/>
</dbReference>
<dbReference type="SUPFAM" id="SSF46894">
    <property type="entry name" value="C-terminal effector domain of the bipartite response regulators"/>
    <property type="match status" value="1"/>
</dbReference>
<keyword evidence="3" id="KW-0238">DNA-binding</keyword>
<organism evidence="9 10">
    <name type="scientific">Kineosporia corallincola</name>
    <dbReference type="NCBI Taxonomy" id="2835133"/>
    <lineage>
        <taxon>Bacteria</taxon>
        <taxon>Bacillati</taxon>
        <taxon>Actinomycetota</taxon>
        <taxon>Actinomycetes</taxon>
        <taxon>Kineosporiales</taxon>
        <taxon>Kineosporiaceae</taxon>
        <taxon>Kineosporia</taxon>
    </lineage>
</organism>
<sequence>MQQPSGAGPAVPFPTTAAAGSDDDSENAHPVEVLLLNQVAVVTPDGVVPAGPPRRGTVLAVLALAAGSVVPQHTLVDALWDAELPGNAAANLQTYVWGLRKILGAVHLERVGDGYRLDLPRAACDALRAEDALGDARAVLRNGRREQRLATAGSLHALLEHWNGRALPGIPGSWGDQTRERLDRLRTELVGVWAELLLSAGQPEQVVRPLRQATAAAPLDEDLGVLLVRALRDLGRHQDALEEYERIRSALETELSVPPGPALRSLHRELRAAGHRPSRSTSSPAQLPPLPDGFVGRSAEVAELVARLDPDRGPGPAIVVLDGPGGIGKSALGLRVAHAVAADYPDGQLFAGLRAHHPGHELQPADVLQGFVQALGVRPEQVPAGEEQLSALLRSLLAARRVLIVLDDVPSAQVARQILPGSPHCAVLITSRARLQGLVLAEGAHRHAVRPLPAGESLELLRRHLGPAAVDADPRSALLLAELCEHWPLALRIVGELAIAHDVQSSLRAITAEIQAIGDDWMEGLRLDDDDTTAMSEVLSWSLTRLPDDECRRLYRLLGSCPTVTVDVNIVAALLDVSRARAGQLILTLASRHLLEPVAGRPGWYVVHDLIRMHARVQSRAIESPQVRDAAVLRVLEWYAACVAAARACLQLPASPLTGVLAAPGDAGERLGLTSRETATEWFAASRDNLLATVRTAGELTHPSAWQITIGMAGYLMEHHDPRAHALTHETAIEVSRSLGRPGVSTPLLNNLSFLHERLGNADTAIEMARQSVEAAFENAEPGLIAHTCGRLAWLALNAGLLGEAAQAAQRGLAVADPEDWRTYGLHLPLVGVLFRQGRPDEGWQHAQRTLELARRSELGWPVFHATSEVARNLLDHRPHDSLEMLAPVLSGSVDLPPLHVATARVTQAMAALRTGDHELAEFAARTAMTVFEETGTRRSDDASRAAEVLAELGAGAPVTGT</sequence>
<dbReference type="Gene3D" id="3.40.50.300">
    <property type="entry name" value="P-loop containing nucleotide triphosphate hydrolases"/>
    <property type="match status" value="1"/>
</dbReference>
<dbReference type="SMART" id="SM01043">
    <property type="entry name" value="BTAD"/>
    <property type="match status" value="1"/>
</dbReference>
<evidence type="ECO:0000256" key="6">
    <source>
        <dbReference type="SAM" id="MobiDB-lite"/>
    </source>
</evidence>
<dbReference type="Gene3D" id="1.25.40.10">
    <property type="entry name" value="Tetratricopeptide repeat domain"/>
    <property type="match status" value="2"/>
</dbReference>
<evidence type="ECO:0000256" key="4">
    <source>
        <dbReference type="ARBA" id="ARBA00023163"/>
    </source>
</evidence>
<dbReference type="Pfam" id="PF13191">
    <property type="entry name" value="AAA_16"/>
    <property type="match status" value="1"/>
</dbReference>
<accession>A0ABS5TP01</accession>
<feature type="domain" description="OmpR/PhoB-type" evidence="7">
    <location>
        <begin position="45"/>
        <end position="117"/>
    </location>
</feature>
<feature type="region of interest" description="Disordered" evidence="6">
    <location>
        <begin position="271"/>
        <end position="290"/>
    </location>
</feature>
<dbReference type="Gene3D" id="1.10.10.10">
    <property type="entry name" value="Winged helix-like DNA-binding domain superfamily/Winged helix DNA-binding domain"/>
    <property type="match status" value="1"/>
</dbReference>
<dbReference type="SUPFAM" id="SSF52540">
    <property type="entry name" value="P-loop containing nucleoside triphosphate hydrolases"/>
    <property type="match status" value="1"/>
</dbReference>
<evidence type="ECO:0000256" key="1">
    <source>
        <dbReference type="ARBA" id="ARBA00005820"/>
    </source>
</evidence>
<dbReference type="InterPro" id="IPR005158">
    <property type="entry name" value="BTAD"/>
</dbReference>
<comment type="similarity">
    <text evidence="1">Belongs to the AfsR/DnrI/RedD regulatory family.</text>
</comment>
<evidence type="ECO:0008006" key="11">
    <source>
        <dbReference type="Google" id="ProtNLM"/>
    </source>
</evidence>
<keyword evidence="5" id="KW-0175">Coiled coil</keyword>
<dbReference type="Proteomes" id="UP001197247">
    <property type="component" value="Unassembled WGS sequence"/>
</dbReference>
<dbReference type="RefSeq" id="WP_214159379.1">
    <property type="nucleotide sequence ID" value="NZ_JAHBAY010000014.1"/>
</dbReference>